<evidence type="ECO:0000256" key="3">
    <source>
        <dbReference type="ARBA" id="ARBA00022679"/>
    </source>
</evidence>
<dbReference type="REBASE" id="355838">
    <property type="entry name" value="M.PbaPan189ORF39910P"/>
</dbReference>
<evidence type="ECO:0000256" key="4">
    <source>
        <dbReference type="RuleBase" id="RU362026"/>
    </source>
</evidence>
<dbReference type="GO" id="GO:0032259">
    <property type="term" value="P:methylation"/>
    <property type="evidence" value="ECO:0007669"/>
    <property type="project" value="UniProtKB-KW"/>
</dbReference>
<dbReference type="AlphaFoldDB" id="A0A517R6V7"/>
<dbReference type="PRINTS" id="PR00508">
    <property type="entry name" value="S21N4MTFRASE"/>
</dbReference>
<keyword evidence="2 7" id="KW-0489">Methyltransferase</keyword>
<dbReference type="Gene3D" id="3.40.50.150">
    <property type="entry name" value="Vaccinia Virus protein VP39"/>
    <property type="match status" value="1"/>
</dbReference>
<accession>A0A517R6V7</accession>
<dbReference type="KEGG" id="svp:Pan189_39910"/>
<evidence type="ECO:0000259" key="6">
    <source>
        <dbReference type="Pfam" id="PF01555"/>
    </source>
</evidence>
<dbReference type="PANTHER" id="PTHR13370:SF3">
    <property type="entry name" value="TRNA (GUANINE(10)-N2)-METHYLTRANSFERASE HOMOLOG"/>
    <property type="match status" value="1"/>
</dbReference>
<evidence type="ECO:0000313" key="7">
    <source>
        <dbReference type="EMBL" id="QDT39582.1"/>
    </source>
</evidence>
<dbReference type="SUPFAM" id="SSF53335">
    <property type="entry name" value="S-adenosyl-L-methionine-dependent methyltransferases"/>
    <property type="match status" value="1"/>
</dbReference>
<evidence type="ECO:0000256" key="1">
    <source>
        <dbReference type="ARBA" id="ARBA00006594"/>
    </source>
</evidence>
<evidence type="ECO:0000313" key="8">
    <source>
        <dbReference type="Proteomes" id="UP000317318"/>
    </source>
</evidence>
<name>A0A517R6V7_9PLAN</name>
<dbReference type="InterPro" id="IPR002941">
    <property type="entry name" value="DNA_methylase_N4/N6"/>
</dbReference>
<proteinExistence type="inferred from homology"/>
<dbReference type="GO" id="GO:0009007">
    <property type="term" value="F:site-specific DNA-methyltransferase (adenine-specific) activity"/>
    <property type="evidence" value="ECO:0007669"/>
    <property type="project" value="TreeGrafter"/>
</dbReference>
<dbReference type="PROSITE" id="PS00092">
    <property type="entry name" value="N6_MTASE"/>
    <property type="match status" value="1"/>
</dbReference>
<dbReference type="InterPro" id="IPR029063">
    <property type="entry name" value="SAM-dependent_MTases_sf"/>
</dbReference>
<dbReference type="PANTHER" id="PTHR13370">
    <property type="entry name" value="RNA METHYLASE-RELATED"/>
    <property type="match status" value="1"/>
</dbReference>
<reference evidence="7 8" key="1">
    <citation type="submission" date="2019-02" db="EMBL/GenBank/DDBJ databases">
        <title>Deep-cultivation of Planctomycetes and their phenomic and genomic characterization uncovers novel biology.</title>
        <authorList>
            <person name="Wiegand S."/>
            <person name="Jogler M."/>
            <person name="Boedeker C."/>
            <person name="Pinto D."/>
            <person name="Vollmers J."/>
            <person name="Rivas-Marin E."/>
            <person name="Kohn T."/>
            <person name="Peeters S.H."/>
            <person name="Heuer A."/>
            <person name="Rast P."/>
            <person name="Oberbeckmann S."/>
            <person name="Bunk B."/>
            <person name="Jeske O."/>
            <person name="Meyerdierks A."/>
            <person name="Storesund J.E."/>
            <person name="Kallscheuer N."/>
            <person name="Luecker S."/>
            <person name="Lage O.M."/>
            <person name="Pohl T."/>
            <person name="Merkel B.J."/>
            <person name="Hornburger P."/>
            <person name="Mueller R.-W."/>
            <person name="Bruemmer F."/>
            <person name="Labrenz M."/>
            <person name="Spormann A.M."/>
            <person name="Op den Camp H."/>
            <person name="Overmann J."/>
            <person name="Amann R."/>
            <person name="Jetten M.S.M."/>
            <person name="Mascher T."/>
            <person name="Medema M.H."/>
            <person name="Devos D.P."/>
            <person name="Kaster A.-K."/>
            <person name="Ovreas L."/>
            <person name="Rohde M."/>
            <person name="Galperin M.Y."/>
            <person name="Jogler C."/>
        </authorList>
    </citation>
    <scope>NUCLEOTIDE SEQUENCE [LARGE SCALE GENOMIC DNA]</scope>
    <source>
        <strain evidence="7 8">Pan189</strain>
    </source>
</reference>
<dbReference type="InterPro" id="IPR002052">
    <property type="entry name" value="DNA_methylase_N6_adenine_CS"/>
</dbReference>
<feature type="domain" description="DNA methylase N-4/N-6" evidence="6">
    <location>
        <begin position="30"/>
        <end position="287"/>
    </location>
</feature>
<dbReference type="GO" id="GO:0008170">
    <property type="term" value="F:N-methyltransferase activity"/>
    <property type="evidence" value="ECO:0007669"/>
    <property type="project" value="InterPro"/>
</dbReference>
<evidence type="ECO:0000256" key="5">
    <source>
        <dbReference type="SAM" id="MobiDB-lite"/>
    </source>
</evidence>
<dbReference type="EMBL" id="CP036268">
    <property type="protein sequence ID" value="QDT39582.1"/>
    <property type="molecule type" value="Genomic_DNA"/>
</dbReference>
<protein>
    <recommendedName>
        <fullName evidence="4">Methyltransferase</fullName>
        <ecNumber evidence="4">2.1.1.-</ecNumber>
    </recommendedName>
</protein>
<dbReference type="InterPro" id="IPR001091">
    <property type="entry name" value="RM_Methyltransferase"/>
</dbReference>
<gene>
    <name evidence="7" type="primary">yhdJ</name>
    <name evidence="7" type="ORF">Pan189_39910</name>
</gene>
<keyword evidence="3 7" id="KW-0808">Transferase</keyword>
<organism evidence="7 8">
    <name type="scientific">Stratiformator vulcanicus</name>
    <dbReference type="NCBI Taxonomy" id="2527980"/>
    <lineage>
        <taxon>Bacteria</taxon>
        <taxon>Pseudomonadati</taxon>
        <taxon>Planctomycetota</taxon>
        <taxon>Planctomycetia</taxon>
        <taxon>Planctomycetales</taxon>
        <taxon>Planctomycetaceae</taxon>
        <taxon>Stratiformator</taxon>
    </lineage>
</organism>
<dbReference type="EC" id="2.1.1.-" evidence="4"/>
<sequence>MAKQRQLKFDRLIRGDCVEQMRKLPEGCLDLVFADPPYNIGYSYDEYDDRRDCDDYLDWCGEWTSEIARLLKPDGTFWLAIGDEYAAEMKVMLTRQNEERLKLRSWVIWYYTFGVNCTHKFSRSHAHLLYFVKDPKNFTFNADDPDVRVPSARQLVYGDKRANPKGRLPDDTWVMIPNHDGSLPEVAEGDEEKWVLRPQDAPTGFRDDGSVWYFPRVAGTFKQRAGWHGCQMPEQLLGRIIRSCSNEGDIVFDPFAGSGTTLAVAKKLGRSFLGCEMSKDYARQAEKRLSDIVVGDPLTGPENPLVSAPSTKNGRRLSNYAK</sequence>
<feature type="region of interest" description="Disordered" evidence="5">
    <location>
        <begin position="294"/>
        <end position="322"/>
    </location>
</feature>
<dbReference type="RefSeq" id="WP_310820800.1">
    <property type="nucleotide sequence ID" value="NZ_CP036268.1"/>
</dbReference>
<dbReference type="GO" id="GO:0003677">
    <property type="term" value="F:DNA binding"/>
    <property type="evidence" value="ECO:0007669"/>
    <property type="project" value="InterPro"/>
</dbReference>
<dbReference type="GO" id="GO:0005737">
    <property type="term" value="C:cytoplasm"/>
    <property type="evidence" value="ECO:0007669"/>
    <property type="project" value="TreeGrafter"/>
</dbReference>
<comment type="similarity">
    <text evidence="1 4">Belongs to the N(4)/N(6)-methyltransferase family.</text>
</comment>
<keyword evidence="8" id="KW-1185">Reference proteome</keyword>
<evidence type="ECO:0000256" key="2">
    <source>
        <dbReference type="ARBA" id="ARBA00022603"/>
    </source>
</evidence>
<dbReference type="Pfam" id="PF01555">
    <property type="entry name" value="N6_N4_Mtase"/>
    <property type="match status" value="1"/>
</dbReference>
<dbReference type="Proteomes" id="UP000317318">
    <property type="component" value="Chromosome"/>
</dbReference>